<dbReference type="PANTHER" id="PTHR37487">
    <property type="entry name" value="CHROMOSOME 1, WHOLE GENOME SHOTGUN SEQUENCE"/>
    <property type="match status" value="1"/>
</dbReference>
<dbReference type="OrthoDB" id="3362246at2759"/>
<sequence length="239" mass="22072">MNFKALFATVALLATAWAEDLTVNSPASVVVCQPVALSWSGGTAPYIVAVIPGGQSSAAALETISDSESGNQVTWNADIDAGTSITFKITDASGSIQYSSPVTIQDGDSSCVNSSGSNSTSAASGSSSSSNSTATSSANSTGAAAGGAASGSSTAAASGSSDTASASSGSASGSSAASSSAADSTTAGSSGSAATTSGSSGTAAASAADSTASDSAAVPLAVQIPAVGLAVVGGLAALL</sequence>
<proteinExistence type="predicted"/>
<feature type="signal peptide" evidence="2">
    <location>
        <begin position="1"/>
        <end position="18"/>
    </location>
</feature>
<evidence type="ECO:0008006" key="5">
    <source>
        <dbReference type="Google" id="ProtNLM"/>
    </source>
</evidence>
<evidence type="ECO:0000313" key="4">
    <source>
        <dbReference type="Proteomes" id="UP000199727"/>
    </source>
</evidence>
<gene>
    <name evidence="3" type="ORF">C361_03182</name>
</gene>
<dbReference type="PANTHER" id="PTHR37487:SF2">
    <property type="entry name" value="EXPRESSED PROTEIN"/>
    <property type="match status" value="1"/>
</dbReference>
<feature type="chain" id="PRO_5032764065" description="Ser-Thr-rich glycosyl-phosphatidyl-inositol-anchored membrane family-domain-containing protein" evidence="2">
    <location>
        <begin position="19"/>
        <end position="239"/>
    </location>
</feature>
<dbReference type="EMBL" id="AMKT01000040">
    <property type="protein sequence ID" value="OXG22517.1"/>
    <property type="molecule type" value="Genomic_DNA"/>
</dbReference>
<dbReference type="Proteomes" id="UP000199727">
    <property type="component" value="Unassembled WGS sequence"/>
</dbReference>
<dbReference type="AlphaFoldDB" id="A0A854QIM6"/>
<evidence type="ECO:0000313" key="3">
    <source>
        <dbReference type="EMBL" id="OXG22517.1"/>
    </source>
</evidence>
<evidence type="ECO:0000256" key="1">
    <source>
        <dbReference type="SAM" id="MobiDB-lite"/>
    </source>
</evidence>
<feature type="compositionally biased region" description="Low complexity" evidence="1">
    <location>
        <begin position="150"/>
        <end position="205"/>
    </location>
</feature>
<evidence type="ECO:0000256" key="2">
    <source>
        <dbReference type="SAM" id="SignalP"/>
    </source>
</evidence>
<protein>
    <recommendedName>
        <fullName evidence="5">Ser-Thr-rich glycosyl-phosphatidyl-inositol-anchored membrane family-domain-containing protein</fullName>
    </recommendedName>
</protein>
<feature type="region of interest" description="Disordered" evidence="1">
    <location>
        <begin position="107"/>
        <end position="205"/>
    </location>
</feature>
<reference evidence="3 4" key="1">
    <citation type="submission" date="2017-06" db="EMBL/GenBank/DDBJ databases">
        <title>Global population genomics of the pathogenic fungus Cryptococcus neoformans var. grubii.</title>
        <authorList>
            <person name="Cuomo C."/>
            <person name="Litvintseva A."/>
            <person name="Chen Y."/>
            <person name="Young S."/>
            <person name="Zeng Q."/>
            <person name="Chapman S."/>
            <person name="Gujja S."/>
            <person name="Saif S."/>
            <person name="Birren B."/>
        </authorList>
    </citation>
    <scope>NUCLEOTIDE SEQUENCE [LARGE SCALE GENOMIC DNA]</scope>
    <source>
        <strain evidence="3 4">Tu259-1</strain>
    </source>
</reference>
<keyword evidence="2" id="KW-0732">Signal</keyword>
<feature type="compositionally biased region" description="Low complexity" evidence="1">
    <location>
        <begin position="113"/>
        <end position="143"/>
    </location>
</feature>
<organism evidence="3 4">
    <name type="scientific">Cryptococcus neoformans Tu259-1</name>
    <dbReference type="NCBI Taxonomy" id="1230072"/>
    <lineage>
        <taxon>Eukaryota</taxon>
        <taxon>Fungi</taxon>
        <taxon>Dikarya</taxon>
        <taxon>Basidiomycota</taxon>
        <taxon>Agaricomycotina</taxon>
        <taxon>Tremellomycetes</taxon>
        <taxon>Tremellales</taxon>
        <taxon>Cryptococcaceae</taxon>
        <taxon>Cryptococcus</taxon>
        <taxon>Cryptococcus neoformans species complex</taxon>
    </lineage>
</organism>
<name>A0A854QIM6_CRYNE</name>
<comment type="caution">
    <text evidence="3">The sequence shown here is derived from an EMBL/GenBank/DDBJ whole genome shotgun (WGS) entry which is preliminary data.</text>
</comment>
<accession>A0A854QIM6</accession>